<sequence length="128" mass="14270">MTSFPDKHYAHCPFCGEHFGMALSSDGRGRGFVQCYCGARGPSVERKDFIQEGVFDLSNFDAATRRAWNMRGCSDGRAELQAQLDGLAVRMKMHTELGRQPPSGMFEEKDMWEGYLANLGDKPTDPAN</sequence>
<dbReference type="EMBL" id="RHQL01000010">
    <property type="protein sequence ID" value="RRV08836.1"/>
    <property type="molecule type" value="Genomic_DNA"/>
</dbReference>
<comment type="caution">
    <text evidence="1">The sequence shown here is derived from an EMBL/GenBank/DDBJ whole genome shotgun (WGS) entry which is preliminary data.</text>
</comment>
<protein>
    <submittedName>
        <fullName evidence="1">Uncharacterized protein</fullName>
    </submittedName>
</protein>
<organism evidence="1 2">
    <name type="scientific">Stutzerimonas xanthomarina</name>
    <dbReference type="NCBI Taxonomy" id="271420"/>
    <lineage>
        <taxon>Bacteria</taxon>
        <taxon>Pseudomonadati</taxon>
        <taxon>Pseudomonadota</taxon>
        <taxon>Gammaproteobacteria</taxon>
        <taxon>Pseudomonadales</taxon>
        <taxon>Pseudomonadaceae</taxon>
        <taxon>Stutzerimonas</taxon>
    </lineage>
</organism>
<accession>A0A3R8U773</accession>
<dbReference type="RefSeq" id="WP_041109893.1">
    <property type="nucleotide sequence ID" value="NZ_RHQL01000010.1"/>
</dbReference>
<gene>
    <name evidence="1" type="ORF">EGJ28_16350</name>
</gene>
<evidence type="ECO:0000313" key="1">
    <source>
        <dbReference type="EMBL" id="RRV08836.1"/>
    </source>
</evidence>
<dbReference type="AlphaFoldDB" id="A0A3R8U773"/>
<name>A0A3R8U773_9GAMM</name>
<evidence type="ECO:0000313" key="2">
    <source>
        <dbReference type="Proteomes" id="UP000276506"/>
    </source>
</evidence>
<proteinExistence type="predicted"/>
<reference evidence="1 2" key="1">
    <citation type="submission" date="2018-10" db="EMBL/GenBank/DDBJ databases">
        <title>Transmission dynamics of multidrug resistant bacteria on intensive care unit surfaces.</title>
        <authorList>
            <person name="D'Souza A.W."/>
            <person name="Potter R.F."/>
            <person name="Wallace M."/>
            <person name="Shupe A."/>
            <person name="Patel S."/>
            <person name="Sun S."/>
            <person name="Gul D."/>
            <person name="Kwon J.H."/>
            <person name="Andleeb S."/>
            <person name="Burnham C.-A.D."/>
            <person name="Dantas G."/>
        </authorList>
    </citation>
    <scope>NUCLEOTIDE SEQUENCE [LARGE SCALE GENOMIC DNA]</scope>
    <source>
        <strain evidence="1 2">PX_177</strain>
    </source>
</reference>
<dbReference type="Proteomes" id="UP000276506">
    <property type="component" value="Unassembled WGS sequence"/>
</dbReference>